<sequence length="59" mass="5986">MEGLGACSCGCVESSGRSRMPSAAQLGLLSSDSSMCMLSVRQPCFCLDASSVPVGGVRL</sequence>
<protein>
    <submittedName>
        <fullName evidence="1">Uncharacterized protein</fullName>
    </submittedName>
</protein>
<reference evidence="1" key="1">
    <citation type="submission" date="2017-08" db="EMBL/GenBank/DDBJ databases">
        <authorList>
            <person name="Polle J.E."/>
            <person name="Barry K."/>
            <person name="Cushman J."/>
            <person name="Schmutz J."/>
            <person name="Tran D."/>
            <person name="Hathwaick L.T."/>
            <person name="Yim W.C."/>
            <person name="Jenkins J."/>
            <person name="Mckie-Krisberg Z.M."/>
            <person name="Prochnik S."/>
            <person name="Lindquist E."/>
            <person name="Dockter R.B."/>
            <person name="Adam C."/>
            <person name="Molina H."/>
            <person name="Bunkerborg J."/>
            <person name="Jin E."/>
            <person name="Buchheim M."/>
            <person name="Magnuson J."/>
        </authorList>
    </citation>
    <scope>NUCLEOTIDE SEQUENCE</scope>
    <source>
        <strain evidence="1">CCAP 19/18</strain>
    </source>
</reference>
<gene>
    <name evidence="1" type="ORF">DUNSADRAFT_5790</name>
</gene>
<evidence type="ECO:0000313" key="1">
    <source>
        <dbReference type="EMBL" id="KAF5836553.1"/>
    </source>
</evidence>
<keyword evidence="2" id="KW-1185">Reference proteome</keyword>
<evidence type="ECO:0000313" key="2">
    <source>
        <dbReference type="Proteomes" id="UP000815325"/>
    </source>
</evidence>
<accession>A0ABQ7GPM3</accession>
<proteinExistence type="predicted"/>
<comment type="caution">
    <text evidence="1">The sequence shown here is derived from an EMBL/GenBank/DDBJ whole genome shotgun (WGS) entry which is preliminary data.</text>
</comment>
<name>A0ABQ7GPM3_DUNSA</name>
<organism evidence="1 2">
    <name type="scientific">Dunaliella salina</name>
    <name type="common">Green alga</name>
    <name type="synonym">Protococcus salinus</name>
    <dbReference type="NCBI Taxonomy" id="3046"/>
    <lineage>
        <taxon>Eukaryota</taxon>
        <taxon>Viridiplantae</taxon>
        <taxon>Chlorophyta</taxon>
        <taxon>core chlorophytes</taxon>
        <taxon>Chlorophyceae</taxon>
        <taxon>CS clade</taxon>
        <taxon>Chlamydomonadales</taxon>
        <taxon>Dunaliellaceae</taxon>
        <taxon>Dunaliella</taxon>
    </lineage>
</organism>
<dbReference type="Proteomes" id="UP000815325">
    <property type="component" value="Unassembled WGS sequence"/>
</dbReference>
<dbReference type="EMBL" id="MU069655">
    <property type="protein sequence ID" value="KAF5836553.1"/>
    <property type="molecule type" value="Genomic_DNA"/>
</dbReference>